<protein>
    <submittedName>
        <fullName evidence="1">Uncharacterized protein</fullName>
    </submittedName>
</protein>
<dbReference type="Proteomes" id="UP001454036">
    <property type="component" value="Unassembled WGS sequence"/>
</dbReference>
<comment type="caution">
    <text evidence="1">The sequence shown here is derived from an EMBL/GenBank/DDBJ whole genome shotgun (WGS) entry which is preliminary data.</text>
</comment>
<reference evidence="1 2" key="1">
    <citation type="submission" date="2024-01" db="EMBL/GenBank/DDBJ databases">
        <title>The complete chloroplast genome sequence of Lithospermum erythrorhizon: insights into the phylogenetic relationship among Boraginaceae species and the maternal lineages of purple gromwells.</title>
        <authorList>
            <person name="Okada T."/>
            <person name="Watanabe K."/>
        </authorList>
    </citation>
    <scope>NUCLEOTIDE SEQUENCE [LARGE SCALE GENOMIC DNA]</scope>
</reference>
<dbReference type="EMBL" id="BAABME010002990">
    <property type="protein sequence ID" value="GAA0156966.1"/>
    <property type="molecule type" value="Genomic_DNA"/>
</dbReference>
<evidence type="ECO:0000313" key="1">
    <source>
        <dbReference type="EMBL" id="GAA0156966.1"/>
    </source>
</evidence>
<name>A0AAV3Q216_LITER</name>
<sequence length="108" mass="12682">MDKMKKLDVDAYEWFDDKNPNARDKSIFTLMFMVKDLIMVRMQMNKDKAEKWDDTFCSKPRAKLLKCVKDVCGCMSMKCDRSHFQVYSGATSNQCAVNLEKRQCSCRK</sequence>
<organism evidence="1 2">
    <name type="scientific">Lithospermum erythrorhizon</name>
    <name type="common">Purple gromwell</name>
    <name type="synonym">Lithospermum officinale var. erythrorhizon</name>
    <dbReference type="NCBI Taxonomy" id="34254"/>
    <lineage>
        <taxon>Eukaryota</taxon>
        <taxon>Viridiplantae</taxon>
        <taxon>Streptophyta</taxon>
        <taxon>Embryophyta</taxon>
        <taxon>Tracheophyta</taxon>
        <taxon>Spermatophyta</taxon>
        <taxon>Magnoliopsida</taxon>
        <taxon>eudicotyledons</taxon>
        <taxon>Gunneridae</taxon>
        <taxon>Pentapetalae</taxon>
        <taxon>asterids</taxon>
        <taxon>lamiids</taxon>
        <taxon>Boraginales</taxon>
        <taxon>Boraginaceae</taxon>
        <taxon>Boraginoideae</taxon>
        <taxon>Lithospermeae</taxon>
        <taxon>Lithospermum</taxon>
    </lineage>
</organism>
<gene>
    <name evidence="1" type="ORF">LIER_14331</name>
</gene>
<accession>A0AAV3Q216</accession>
<dbReference type="AlphaFoldDB" id="A0AAV3Q216"/>
<evidence type="ECO:0000313" key="2">
    <source>
        <dbReference type="Proteomes" id="UP001454036"/>
    </source>
</evidence>
<proteinExistence type="predicted"/>
<keyword evidence="2" id="KW-1185">Reference proteome</keyword>